<accession>A0A183VAD6</accession>
<name>A0A183VAD6_TOXCA</name>
<sequence length="513" mass="58516">MLQTDNRGAALIAFSTLSMANFQPSFTKALICALLFVDILDALTVFNVIGDESFSKYSTSFPRFQTPLIPDGTTRSEFWVKIDKIDDISQFAMRLTVHRLSMISQMAQIVAMKPESLRRLSASPGQTRKLPADVRYRMPISESDSHDSTTPIPDRTIRRATRPMIVRPDHSESNGQLEPLKSGRSAALHSNHLRASVSCLYKRDGFEENFLEDCKDREVEMTTTKPLRKASTRRIKFWPEDFDEGQSEDGNENRSELMTAAIRPRFASRRRVNASLQQFNETKLQRDNVRLGEMMTPTLAQSAIRKANEFLRGDFKDAILEDDREQRSDLMVRALPRTVSTSRVKTRSEIFKETRVKDNHNLQTTTWKPAARPRDIIRLFGQPDQWHAVASKRVNDANMNGKRDESVAHIQHTQVEQPLQKVQFAAPNLQIDPIETPFVGMPFTDDQVSRKIEKNTVDDDGKRTIVLRGERIFADEVDMGSGDDITTDIDGHASDDYTDFDKQMISNGWPQEF</sequence>
<evidence type="ECO:0000313" key="2">
    <source>
        <dbReference type="Proteomes" id="UP000050794"/>
    </source>
</evidence>
<reference evidence="3" key="1">
    <citation type="submission" date="2016-06" db="UniProtKB">
        <authorList>
            <consortium name="WormBaseParasite"/>
        </authorList>
    </citation>
    <scope>IDENTIFICATION</scope>
</reference>
<dbReference type="EMBL" id="UYWY01024704">
    <property type="protein sequence ID" value="VDM49027.1"/>
    <property type="molecule type" value="Genomic_DNA"/>
</dbReference>
<evidence type="ECO:0000313" key="3">
    <source>
        <dbReference type="WBParaSite" id="TCNE_0001770701-mRNA-1"/>
    </source>
</evidence>
<reference evidence="1 2" key="2">
    <citation type="submission" date="2018-11" db="EMBL/GenBank/DDBJ databases">
        <authorList>
            <consortium name="Pathogen Informatics"/>
        </authorList>
    </citation>
    <scope>NUCLEOTIDE SEQUENCE [LARGE SCALE GENOMIC DNA]</scope>
</reference>
<evidence type="ECO:0000313" key="1">
    <source>
        <dbReference type="EMBL" id="VDM49027.1"/>
    </source>
</evidence>
<protein>
    <submittedName>
        <fullName evidence="3">ULP_PROTEASE domain-containing protein</fullName>
    </submittedName>
</protein>
<dbReference type="WBParaSite" id="TCNE_0001770701-mRNA-1">
    <property type="protein sequence ID" value="TCNE_0001770701-mRNA-1"/>
    <property type="gene ID" value="TCNE_0001770701"/>
</dbReference>
<dbReference type="AlphaFoldDB" id="A0A183VAD6"/>
<proteinExistence type="predicted"/>
<organism evidence="2 3">
    <name type="scientific">Toxocara canis</name>
    <name type="common">Canine roundworm</name>
    <dbReference type="NCBI Taxonomy" id="6265"/>
    <lineage>
        <taxon>Eukaryota</taxon>
        <taxon>Metazoa</taxon>
        <taxon>Ecdysozoa</taxon>
        <taxon>Nematoda</taxon>
        <taxon>Chromadorea</taxon>
        <taxon>Rhabditida</taxon>
        <taxon>Spirurina</taxon>
        <taxon>Ascaridomorpha</taxon>
        <taxon>Ascaridoidea</taxon>
        <taxon>Toxocaridae</taxon>
        <taxon>Toxocara</taxon>
    </lineage>
</organism>
<dbReference type="Proteomes" id="UP000050794">
    <property type="component" value="Unassembled WGS sequence"/>
</dbReference>
<gene>
    <name evidence="1" type="ORF">TCNE_LOCUS17706</name>
</gene>
<keyword evidence="2" id="KW-1185">Reference proteome</keyword>